<keyword evidence="1" id="KW-0812">Transmembrane</keyword>
<organism evidence="2 4">
    <name type="scientific">Mannheimia pernigra</name>
    <dbReference type="NCBI Taxonomy" id="111844"/>
    <lineage>
        <taxon>Bacteria</taxon>
        <taxon>Pseudomonadati</taxon>
        <taxon>Pseudomonadota</taxon>
        <taxon>Gammaproteobacteria</taxon>
        <taxon>Pasteurellales</taxon>
        <taxon>Pasteurellaceae</taxon>
        <taxon>Mannheimia</taxon>
    </lineage>
</organism>
<dbReference type="EMBL" id="CP055306">
    <property type="protein sequence ID" value="QLB39540.1"/>
    <property type="molecule type" value="Genomic_DNA"/>
</dbReference>
<dbReference type="EMBL" id="CP055305">
    <property type="protein sequence ID" value="QLB41503.1"/>
    <property type="molecule type" value="Genomic_DNA"/>
</dbReference>
<dbReference type="KEGG" id="mpeg:HV560_00880"/>
<protein>
    <submittedName>
        <fullName evidence="2">Uncharacterized protein</fullName>
    </submittedName>
</protein>
<evidence type="ECO:0000313" key="5">
    <source>
        <dbReference type="Proteomes" id="UP000509784"/>
    </source>
</evidence>
<accession>A0A7D5DUZ7</accession>
<evidence type="ECO:0000313" key="3">
    <source>
        <dbReference type="EMBL" id="QLB41503.1"/>
    </source>
</evidence>
<keyword evidence="1" id="KW-1133">Transmembrane helix</keyword>
<keyword evidence="1" id="KW-0472">Membrane</keyword>
<keyword evidence="4" id="KW-1185">Reference proteome</keyword>
<name>A0A7D5DUZ7_9PAST</name>
<evidence type="ECO:0000313" key="2">
    <source>
        <dbReference type="EMBL" id="QLB39540.1"/>
    </source>
</evidence>
<dbReference type="AlphaFoldDB" id="A0A7D5DUZ7"/>
<gene>
    <name evidence="2" type="ORF">HV559_00815</name>
    <name evidence="3" type="ORF">HV560_00880</name>
</gene>
<reference evidence="4 5" key="1">
    <citation type="submission" date="2020-06" db="EMBL/GenBank/DDBJ databases">
        <title>Mannheimia pernigra sp. nov. isolated from bovine respiratory tract.</title>
        <authorList>
            <person name="Kuhnert P."/>
            <person name="Akarsu-Egger H."/>
        </authorList>
    </citation>
    <scope>NUCLEOTIDE SEQUENCE [LARGE SCALE GENOMIC DNA]</scope>
    <source>
        <strain evidence="3 5">17CN0883</strain>
        <strain evidence="2 4">BNO311</strain>
    </source>
</reference>
<proteinExistence type="predicted"/>
<feature type="transmembrane region" description="Helical" evidence="1">
    <location>
        <begin position="42"/>
        <end position="62"/>
    </location>
</feature>
<dbReference type="Proteomes" id="UP000509784">
    <property type="component" value="Chromosome"/>
</dbReference>
<evidence type="ECO:0000313" key="4">
    <source>
        <dbReference type="Proteomes" id="UP000509660"/>
    </source>
</evidence>
<dbReference type="Proteomes" id="UP000509660">
    <property type="component" value="Chromosome"/>
</dbReference>
<evidence type="ECO:0000256" key="1">
    <source>
        <dbReference type="SAM" id="Phobius"/>
    </source>
</evidence>
<sequence>MFNLFKRPIETETIDAWAKIADDIAKVAILAIPVMLYGNETAVIKIINSFLLLIGAYFSLLISRHLRRNKHKQGET</sequence>
<dbReference type="RefSeq" id="WP_176809304.1">
    <property type="nucleotide sequence ID" value="NZ_CP055305.1"/>
</dbReference>